<keyword evidence="2" id="KW-1185">Reference proteome</keyword>
<name>A0ABY4B3A4_9BACT</name>
<accession>A0ABY4B3A4</accession>
<proteinExistence type="predicted"/>
<dbReference type="RefSeq" id="WP_243512098.1">
    <property type="nucleotide sequence ID" value="NZ_CP094534.1"/>
</dbReference>
<evidence type="ECO:0000313" key="1">
    <source>
        <dbReference type="EMBL" id="UOE32837.1"/>
    </source>
</evidence>
<gene>
    <name evidence="1" type="ORF">MTP16_17085</name>
</gene>
<evidence type="ECO:0000313" key="2">
    <source>
        <dbReference type="Proteomes" id="UP000831390"/>
    </source>
</evidence>
<sequence>MSYNYLNNGYDNRPIFNIPGAKRLFMIKKENLLALGQSPGLLNGLSNYLIEDISIFGKWNIFNELDNFKFDVKLNRSKAGDLYSLELGFSINMLTRDKNTLLENLLNTDVTVMIQDENDRFWLLGDEQPLRMSELGKTIDGEVNQYTVKLEGRQLKMMKEVGQIYIITLTEVTDMVDSTDGGAVTWVLNTGGSTGPITGGSSTPSQQLNILSSVTNPPNGYTIRSIDHVILVGAGRSINLPSSPVQGQEHILKDYSGGASLLPITVNGNGKLIDGYSTASINTDFGALTFIYGAGGWNTTAFVN</sequence>
<dbReference type="EMBL" id="CP094534">
    <property type="protein sequence ID" value="UOE32837.1"/>
    <property type="molecule type" value="Genomic_DNA"/>
</dbReference>
<organism evidence="1 2">
    <name type="scientific">Hymenobacter monticola</name>
    <dbReference type="NCBI Taxonomy" id="1705399"/>
    <lineage>
        <taxon>Bacteria</taxon>
        <taxon>Pseudomonadati</taxon>
        <taxon>Bacteroidota</taxon>
        <taxon>Cytophagia</taxon>
        <taxon>Cytophagales</taxon>
        <taxon>Hymenobacteraceae</taxon>
        <taxon>Hymenobacter</taxon>
    </lineage>
</organism>
<protein>
    <submittedName>
        <fullName evidence="1">Uncharacterized protein</fullName>
    </submittedName>
</protein>
<reference evidence="1 2" key="1">
    <citation type="submission" date="2022-03" db="EMBL/GenBank/DDBJ databases">
        <title>Hymenobactersp. isolated from the air.</title>
        <authorList>
            <person name="Won M."/>
            <person name="Kwon S.-W."/>
        </authorList>
    </citation>
    <scope>NUCLEOTIDE SEQUENCE [LARGE SCALE GENOMIC DNA]</scope>
    <source>
        <strain evidence="1 2">KACC 22596</strain>
    </source>
</reference>
<dbReference type="Proteomes" id="UP000831390">
    <property type="component" value="Chromosome"/>
</dbReference>